<gene>
    <name evidence="10" type="ORF">CE91St30_30870</name>
</gene>
<dbReference type="PANTHER" id="PTHR43742">
    <property type="entry name" value="TRIMETHYLAMINE-N-OXIDE REDUCTASE"/>
    <property type="match status" value="1"/>
</dbReference>
<protein>
    <submittedName>
        <fullName evidence="10">DMSO reductase subunit A</fullName>
    </submittedName>
</protein>
<dbReference type="PROSITE" id="PS51669">
    <property type="entry name" value="4FE4S_MOW_BIS_MGD"/>
    <property type="match status" value="1"/>
</dbReference>
<dbReference type="InterPro" id="IPR006657">
    <property type="entry name" value="MoPterin_dinucl-bd_dom"/>
</dbReference>
<dbReference type="Pfam" id="PF00384">
    <property type="entry name" value="Molybdopterin"/>
    <property type="match status" value="1"/>
</dbReference>
<dbReference type="Gene3D" id="3.40.50.740">
    <property type="match status" value="1"/>
</dbReference>
<keyword evidence="6" id="KW-0560">Oxidoreductase</keyword>
<dbReference type="PROSITE" id="PS00490">
    <property type="entry name" value="MOLYBDOPTERIN_PROK_2"/>
    <property type="match status" value="1"/>
</dbReference>
<name>A0ABM7WMX4_9ACTN</name>
<feature type="domain" description="4Fe-4S Mo/W bis-MGD-type" evidence="9">
    <location>
        <begin position="81"/>
        <end position="139"/>
    </location>
</feature>
<dbReference type="PANTHER" id="PTHR43742:SF6">
    <property type="entry name" value="OXIDOREDUCTASE YYAE-RELATED"/>
    <property type="match status" value="1"/>
</dbReference>
<dbReference type="InterPro" id="IPR006963">
    <property type="entry name" value="Mopterin_OxRdtase_4Fe-4S_dom"/>
</dbReference>
<comment type="cofactor">
    <cofactor evidence="1">
        <name>Mo-bis(molybdopterin guanine dinucleotide)</name>
        <dbReference type="ChEBI" id="CHEBI:60539"/>
    </cofactor>
</comment>
<evidence type="ECO:0000256" key="5">
    <source>
        <dbReference type="ARBA" id="ARBA00022729"/>
    </source>
</evidence>
<evidence type="ECO:0000256" key="3">
    <source>
        <dbReference type="ARBA" id="ARBA00022505"/>
    </source>
</evidence>
<keyword evidence="3" id="KW-0500">Molybdenum</keyword>
<evidence type="ECO:0000256" key="8">
    <source>
        <dbReference type="ARBA" id="ARBA00023014"/>
    </source>
</evidence>
<evidence type="ECO:0000256" key="7">
    <source>
        <dbReference type="ARBA" id="ARBA00023004"/>
    </source>
</evidence>
<keyword evidence="8" id="KW-0411">Iron-sulfur</keyword>
<evidence type="ECO:0000259" key="9">
    <source>
        <dbReference type="PROSITE" id="PS51669"/>
    </source>
</evidence>
<dbReference type="InterPro" id="IPR009010">
    <property type="entry name" value="Asp_de-COase-like_dom_sf"/>
</dbReference>
<dbReference type="EMBL" id="AP025564">
    <property type="protein sequence ID" value="BDE97754.1"/>
    <property type="molecule type" value="Genomic_DNA"/>
</dbReference>
<keyword evidence="11" id="KW-1185">Reference proteome</keyword>
<dbReference type="SUPFAM" id="SSF50692">
    <property type="entry name" value="ADC-like"/>
    <property type="match status" value="1"/>
</dbReference>
<evidence type="ECO:0000256" key="6">
    <source>
        <dbReference type="ARBA" id="ARBA00023002"/>
    </source>
</evidence>
<dbReference type="PROSITE" id="PS00932">
    <property type="entry name" value="MOLYBDOPTERIN_PROK_3"/>
    <property type="match status" value="1"/>
</dbReference>
<dbReference type="SUPFAM" id="SSF53706">
    <property type="entry name" value="Formate dehydrogenase/DMSO reductase, domains 1-3"/>
    <property type="match status" value="1"/>
</dbReference>
<dbReference type="RefSeq" id="WP_102380164.1">
    <property type="nucleotide sequence ID" value="NZ_AP025564.1"/>
</dbReference>
<dbReference type="PROSITE" id="PS51318">
    <property type="entry name" value="TAT"/>
    <property type="match status" value="1"/>
</dbReference>
<evidence type="ECO:0000313" key="10">
    <source>
        <dbReference type="EMBL" id="BDE97754.1"/>
    </source>
</evidence>
<evidence type="ECO:0000256" key="1">
    <source>
        <dbReference type="ARBA" id="ARBA00001942"/>
    </source>
</evidence>
<organism evidence="10 11">
    <name type="scientific">Raoultibacter timonensis</name>
    <dbReference type="NCBI Taxonomy" id="1907662"/>
    <lineage>
        <taxon>Bacteria</taxon>
        <taxon>Bacillati</taxon>
        <taxon>Actinomycetota</taxon>
        <taxon>Coriobacteriia</taxon>
        <taxon>Eggerthellales</taxon>
        <taxon>Eggerthellaceae</taxon>
        <taxon>Raoultibacter</taxon>
    </lineage>
</organism>
<reference evidence="10 11" key="1">
    <citation type="submission" date="2022-01" db="EMBL/GenBank/DDBJ databases">
        <title>Novel bile acid biosynthetic pathways are enriched in the microbiome of centenarians.</title>
        <authorList>
            <person name="Sato Y."/>
            <person name="Atarashi K."/>
            <person name="Plichta R.D."/>
            <person name="Arai Y."/>
            <person name="Sasajima S."/>
            <person name="Kearney M.S."/>
            <person name="Suda W."/>
            <person name="Takeshita K."/>
            <person name="Sasaki T."/>
            <person name="Okamoto S."/>
            <person name="Skelly N.A."/>
            <person name="Okamura Y."/>
            <person name="Vlamakis H."/>
            <person name="Li Y."/>
            <person name="Tanoue T."/>
            <person name="Takei H."/>
            <person name="Nittono H."/>
            <person name="Narushima S."/>
            <person name="Irie J."/>
            <person name="Itoh H."/>
            <person name="Moriya K."/>
            <person name="Sugiura Y."/>
            <person name="Suematsu M."/>
            <person name="Moritoki N."/>
            <person name="Shibata S."/>
            <person name="Littman R.D."/>
            <person name="Fischbach A.M."/>
            <person name="Uwamino Y."/>
            <person name="Inoue T."/>
            <person name="Honda A."/>
            <person name="Hattori M."/>
            <person name="Murai T."/>
            <person name="Xavier J.R."/>
            <person name="Hirose N."/>
            <person name="Honda K."/>
        </authorList>
    </citation>
    <scope>NUCLEOTIDE SEQUENCE [LARGE SCALE GENOMIC DNA]</scope>
    <source>
        <strain evidence="10 11">CE91-St30</strain>
    </source>
</reference>
<proteinExistence type="inferred from homology"/>
<evidence type="ECO:0000256" key="4">
    <source>
        <dbReference type="ARBA" id="ARBA00022723"/>
    </source>
</evidence>
<accession>A0ABM7WMX4</accession>
<evidence type="ECO:0000313" key="11">
    <source>
        <dbReference type="Proteomes" id="UP001320544"/>
    </source>
</evidence>
<dbReference type="Gene3D" id="3.40.228.10">
    <property type="entry name" value="Dimethylsulfoxide Reductase, domain 2"/>
    <property type="match status" value="1"/>
</dbReference>
<sequence length="831" mass="92582">MFKRERSAFSSNAASVSPFESLDRNPVEFVEDGKLTRRTFIKGVGWITVVSALGGAVAGCAPKADEELEPSESAQAASDATEYSYACCSYNCTSRCLLKGHVRDGKLVAVEPGEMPGRPDYANACLRAMSYIERIQNEDLRVMYPMKRIGERGSGEFERISWDQAIDEIAERMEESKSKYGSTACSFYSFTGNQSKLAMQSATRFAACYGGTTWDIEGIMGDHGASMGMKMVYGVIRGAHDTRDYEENSNMIVIWGRNLADTHTSELRYIVRARERGAKIVYIDPRFSSTATIADQWIPIKPGGDSALALGMINWIIQNDLHDKEFLSKHSCGSLLVRDDDGTYLRGEGDAYMVWDVVQGKAMPADTEGVEAPIEGSFEVDGVACKPAFVHLREAAAEYTLERTSELTGVPVGVIETFAQEYIEAKPAGIRMGQGMQRTFNSYQSFRTVATLAAVAGYVGVRGGGASHAGGTKANKPVPGETAPEFNYDEWAETGQKANMVKSSLIYQCAVNHDPVPIDFIWFNVSNFLNQSPDAHRIIDEVFPNISTIVVADPWWTWTAKYADYVLPATSLWEYWDLYDRAPWVFLVKPAIDPLGESKSDCEMMTMLAERVGLEEYWPKTPEEWVRSWPNPESSAFEGFDFDEAVKVGMWGMPTGIYDEPLIVFEDQVYQTPTGRFEFYTESMVEFDEQVPKHTPALEASDSELAAKYPLMHLTYHDRMNVHTQHCDNPSLDVVQTEPLFHINPIDAEPRGIKHGDTIRIFNDRGEVKMKAFVTEGIMPGVTAAQAGWTPEHTVEGNHQFLSHLTLSPAEEHYSQTNSAFNDIMVEVEKA</sequence>
<dbReference type="InterPro" id="IPR006656">
    <property type="entry name" value="Mopterin_OxRdtase"/>
</dbReference>
<dbReference type="Proteomes" id="UP001320544">
    <property type="component" value="Chromosome"/>
</dbReference>
<dbReference type="InterPro" id="IPR006655">
    <property type="entry name" value="Mopterin_OxRdtase_prok_CS"/>
</dbReference>
<evidence type="ECO:0000256" key="2">
    <source>
        <dbReference type="ARBA" id="ARBA00010312"/>
    </source>
</evidence>
<dbReference type="SMART" id="SM00926">
    <property type="entry name" value="Molybdop_Fe4S4"/>
    <property type="match status" value="1"/>
</dbReference>
<dbReference type="Pfam" id="PF01568">
    <property type="entry name" value="Molydop_binding"/>
    <property type="match status" value="1"/>
</dbReference>
<keyword evidence="5" id="KW-0732">Signal</keyword>
<keyword evidence="7" id="KW-0408">Iron</keyword>
<dbReference type="InterPro" id="IPR050612">
    <property type="entry name" value="Prok_Mopterin_Oxidored"/>
</dbReference>
<dbReference type="Gene3D" id="2.40.40.20">
    <property type="match status" value="1"/>
</dbReference>
<dbReference type="Gene3D" id="3.40.50.12440">
    <property type="match status" value="2"/>
</dbReference>
<keyword evidence="4" id="KW-0479">Metal-binding</keyword>
<dbReference type="InterPro" id="IPR006311">
    <property type="entry name" value="TAT_signal"/>
</dbReference>
<comment type="similarity">
    <text evidence="2">Belongs to the prokaryotic molybdopterin-containing oxidoreductase family.</text>
</comment>